<dbReference type="OrthoDB" id="45256at2759"/>
<evidence type="ECO:0000259" key="1">
    <source>
        <dbReference type="Pfam" id="PF04179"/>
    </source>
</evidence>
<dbReference type="InterPro" id="IPR033449">
    <property type="entry name" value="Rit1_N"/>
</dbReference>
<dbReference type="EMBL" id="FO082050">
    <property type="protein sequence ID" value="CCE82837.1"/>
    <property type="molecule type" value="Genomic_DNA"/>
</dbReference>
<dbReference type="Proteomes" id="UP000005222">
    <property type="component" value="Chromosome J"/>
</dbReference>
<reference evidence="3 4" key="1">
    <citation type="journal article" date="2012" name="G3 (Bethesda)">
        <title>Pichia sorbitophila, an interspecies yeast hybrid reveals early steps of genome resolution following polyploidization.</title>
        <authorList>
            <person name="Leh Louis V."/>
            <person name="Despons L."/>
            <person name="Friedrich A."/>
            <person name="Martin T."/>
            <person name="Durrens P."/>
            <person name="Casaregola S."/>
            <person name="Neuveglise C."/>
            <person name="Fairhead C."/>
            <person name="Marck C."/>
            <person name="Cruz J.A."/>
            <person name="Straub M.L."/>
            <person name="Kugler V."/>
            <person name="Sacerdot C."/>
            <person name="Uzunov Z."/>
            <person name="Thierry A."/>
            <person name="Weiss S."/>
            <person name="Bleykasten C."/>
            <person name="De Montigny J."/>
            <person name="Jacques N."/>
            <person name="Jung P."/>
            <person name="Lemaire M."/>
            <person name="Mallet S."/>
            <person name="Morel G."/>
            <person name="Richard G.F."/>
            <person name="Sarkar A."/>
            <person name="Savel G."/>
            <person name="Schacherer J."/>
            <person name="Seret M.L."/>
            <person name="Talla E."/>
            <person name="Samson G."/>
            <person name="Jubin C."/>
            <person name="Poulain J."/>
            <person name="Vacherie B."/>
            <person name="Barbe V."/>
            <person name="Pelletier E."/>
            <person name="Sherman D.J."/>
            <person name="Westhof E."/>
            <person name="Weissenbach J."/>
            <person name="Baret P.V."/>
            <person name="Wincker P."/>
            <person name="Gaillardin C."/>
            <person name="Dujon B."/>
            <person name="Souciet J.L."/>
        </authorList>
    </citation>
    <scope>NUCLEOTIDE SEQUENCE [LARGE SCALE GENOMIC DNA]</scope>
    <source>
        <strain evidence="4">ATCC MYA-4447 / BCRC 22081 / CBS 7064 / NBRC 10061 / NRRL Y-12695</strain>
    </source>
</reference>
<gene>
    <name evidence="3" type="primary">Piso0_002587</name>
    <name evidence="3" type="ORF">GNLVRS01_PISO0J15233g</name>
</gene>
<accession>G8YD06</accession>
<dbReference type="HOGENOM" id="CLU_027654_1_1_1"/>
<dbReference type="AlphaFoldDB" id="G8YD06"/>
<name>G8YD06_PICSO</name>
<dbReference type="PANTHER" id="PTHR31811">
    <property type="entry name" value="TRNA A64-2'-O-RIBOSYLPHOSPHATE TRANSFERASE"/>
    <property type="match status" value="1"/>
</dbReference>
<evidence type="ECO:0000313" key="3">
    <source>
        <dbReference type="EMBL" id="CCE82837.1"/>
    </source>
</evidence>
<dbReference type="Pfam" id="PF04179">
    <property type="entry name" value="Init_tRNA_PT"/>
    <property type="match status" value="1"/>
</dbReference>
<dbReference type="PIRSF" id="PIRSF007747">
    <property type="entry name" value="Ribosyl_Ptfrase"/>
    <property type="match status" value="1"/>
</dbReference>
<dbReference type="InterPro" id="IPR033421">
    <property type="entry name" value="Rit1_DUSP-like"/>
</dbReference>
<dbReference type="GO" id="GO:0005737">
    <property type="term" value="C:cytoplasm"/>
    <property type="evidence" value="ECO:0007669"/>
    <property type="project" value="TreeGrafter"/>
</dbReference>
<organism evidence="3 4">
    <name type="scientific">Pichia sorbitophila (strain ATCC MYA-4447 / BCRC 22081 / CBS 7064 / NBRC 10061 / NRRL Y-12695)</name>
    <name type="common">Hybrid yeast</name>
    <dbReference type="NCBI Taxonomy" id="559304"/>
    <lineage>
        <taxon>Eukaryota</taxon>
        <taxon>Fungi</taxon>
        <taxon>Dikarya</taxon>
        <taxon>Ascomycota</taxon>
        <taxon>Saccharomycotina</taxon>
        <taxon>Pichiomycetes</taxon>
        <taxon>Debaryomycetaceae</taxon>
        <taxon>Millerozyma</taxon>
    </lineage>
</organism>
<dbReference type="InterPro" id="IPR007306">
    <property type="entry name" value="Rit1"/>
</dbReference>
<dbReference type="FunCoup" id="G8YD06">
    <property type="interactions" value="95"/>
</dbReference>
<dbReference type="InParanoid" id="G8YD06"/>
<sequence length="518" mass="59057">MNELKNEFSINSITKELKKESLCVKNRLQSILYDAHYVERVASSLGLPLVPNERCGLWYVCPDKRCDTAYFKSTDGHHGYWNFSTRRLNLHILKHLKGHNGVAIVDSTRRGKLMPDALSKTIPIWCAVLNYVMYESEGDADIIRGLGLNDNDNLSIFLLSVKRNNWLRTSDEIISSSEKSQIIERIPRFAHELKKVGITKEVLVKHLGGDKRPIVPLFQYPHKPKSNDQLFAEENARRCSKFYSVYCLTASIKIESQFHRMVVGIRGNEAPDIQVAWNYVQGSADDHESWATSFNFKLDPSFWWNSVFYNDGQYNTKVVDSRTGYIHNDLTDEKLTEIINAIHYRFQDAHPNTMAPIDVTRVQYEGTDTKIWFGQIKSALAASQLTEIYPRVKYLVVLSALHGVSVPEKSELTVIHLNVPSNKKGSRMLRDVSPSILSQLNQSSTDETMILCESGADISVGVVLLLLCTRFNASWTPREVKEDIPCKDLVKKHLTKLSQIRRINPTRSTLQSVHSILF</sequence>
<dbReference type="eggNOG" id="KOG2634">
    <property type="taxonomic scope" value="Eukaryota"/>
</dbReference>
<evidence type="ECO:0000313" key="4">
    <source>
        <dbReference type="Proteomes" id="UP000005222"/>
    </source>
</evidence>
<proteinExistence type="predicted"/>
<feature type="domain" description="Rit1 DUSP-like" evidence="1">
    <location>
        <begin position="414"/>
        <end position="517"/>
    </location>
</feature>
<evidence type="ECO:0000259" key="2">
    <source>
        <dbReference type="Pfam" id="PF17184"/>
    </source>
</evidence>
<feature type="domain" description="Rit1 N-terminal" evidence="2">
    <location>
        <begin position="17"/>
        <end position="307"/>
    </location>
</feature>
<keyword evidence="4" id="KW-1185">Reference proteome</keyword>
<dbReference type="OMA" id="VWWEVRY"/>
<dbReference type="GO" id="GO:0019988">
    <property type="term" value="P:charged-tRNA amino acid modification"/>
    <property type="evidence" value="ECO:0007669"/>
    <property type="project" value="InterPro"/>
</dbReference>
<dbReference type="GO" id="GO:0043399">
    <property type="term" value="F:tRNA adenosine(64)-2'-O-ribosylphosphate transferase activity"/>
    <property type="evidence" value="ECO:0007669"/>
    <property type="project" value="InterPro"/>
</dbReference>
<protein>
    <submittedName>
        <fullName evidence="3">Piso0_002587 protein</fullName>
    </submittedName>
</protein>
<dbReference type="PANTHER" id="PTHR31811:SF0">
    <property type="entry name" value="TRNA A64-2'-O-RIBOSYLPHOSPHATE TRANSFERASE"/>
    <property type="match status" value="1"/>
</dbReference>
<dbReference type="STRING" id="559304.G8YD06"/>
<dbReference type="Pfam" id="PF17184">
    <property type="entry name" value="Rit1_C"/>
    <property type="match status" value="1"/>
</dbReference>